<evidence type="ECO:0000313" key="1">
    <source>
        <dbReference type="EMBL" id="KAI0094234.1"/>
    </source>
</evidence>
<proteinExistence type="predicted"/>
<dbReference type="Proteomes" id="UP001055072">
    <property type="component" value="Unassembled WGS sequence"/>
</dbReference>
<organism evidence="1 2">
    <name type="scientific">Irpex rosettiformis</name>
    <dbReference type="NCBI Taxonomy" id="378272"/>
    <lineage>
        <taxon>Eukaryota</taxon>
        <taxon>Fungi</taxon>
        <taxon>Dikarya</taxon>
        <taxon>Basidiomycota</taxon>
        <taxon>Agaricomycotina</taxon>
        <taxon>Agaricomycetes</taxon>
        <taxon>Polyporales</taxon>
        <taxon>Irpicaceae</taxon>
        <taxon>Irpex</taxon>
    </lineage>
</organism>
<evidence type="ECO:0000313" key="2">
    <source>
        <dbReference type="Proteomes" id="UP001055072"/>
    </source>
</evidence>
<feature type="non-terminal residue" evidence="1">
    <location>
        <position position="1"/>
    </location>
</feature>
<reference evidence="1" key="1">
    <citation type="journal article" date="2021" name="Environ. Microbiol.">
        <title>Gene family expansions and transcriptome signatures uncover fungal adaptations to wood decay.</title>
        <authorList>
            <person name="Hage H."/>
            <person name="Miyauchi S."/>
            <person name="Viragh M."/>
            <person name="Drula E."/>
            <person name="Min B."/>
            <person name="Chaduli D."/>
            <person name="Navarro D."/>
            <person name="Favel A."/>
            <person name="Norest M."/>
            <person name="Lesage-Meessen L."/>
            <person name="Balint B."/>
            <person name="Merenyi Z."/>
            <person name="de Eugenio L."/>
            <person name="Morin E."/>
            <person name="Martinez A.T."/>
            <person name="Baldrian P."/>
            <person name="Stursova M."/>
            <person name="Martinez M.J."/>
            <person name="Novotny C."/>
            <person name="Magnuson J.K."/>
            <person name="Spatafora J.W."/>
            <person name="Maurice S."/>
            <person name="Pangilinan J."/>
            <person name="Andreopoulos W."/>
            <person name="LaButti K."/>
            <person name="Hundley H."/>
            <person name="Na H."/>
            <person name="Kuo A."/>
            <person name="Barry K."/>
            <person name="Lipzen A."/>
            <person name="Henrissat B."/>
            <person name="Riley R."/>
            <person name="Ahrendt S."/>
            <person name="Nagy L.G."/>
            <person name="Grigoriev I.V."/>
            <person name="Martin F."/>
            <person name="Rosso M.N."/>
        </authorList>
    </citation>
    <scope>NUCLEOTIDE SEQUENCE</scope>
    <source>
        <strain evidence="1">CBS 384.51</strain>
    </source>
</reference>
<dbReference type="EMBL" id="MU274900">
    <property type="protein sequence ID" value="KAI0094234.1"/>
    <property type="molecule type" value="Genomic_DNA"/>
</dbReference>
<name>A0ACB8UIS6_9APHY</name>
<protein>
    <submittedName>
        <fullName evidence="1">Uncharacterized protein</fullName>
    </submittedName>
</protein>
<comment type="caution">
    <text evidence="1">The sequence shown here is derived from an EMBL/GenBank/DDBJ whole genome shotgun (WGS) entry which is preliminary data.</text>
</comment>
<feature type="non-terminal residue" evidence="1">
    <location>
        <position position="141"/>
    </location>
</feature>
<accession>A0ACB8UIS6</accession>
<sequence length="141" mass="15983">AGLFSVVLTGFVINSLGRLSLDNSQEILNTLRNIYTVEYLIYRELDAHLTSPLPPHVYITAPNAATPPFKPSPSDIRIGVLWCSSLIFGLVTASLSLVVKQWLREYLLVDNPSPRARLRIHNVRYQELLRWRVFKIASVLP</sequence>
<keyword evidence="2" id="KW-1185">Reference proteome</keyword>
<gene>
    <name evidence="1" type="ORF">BDY19DRAFT_878264</name>
</gene>